<dbReference type="Pfam" id="PF17921">
    <property type="entry name" value="Integrase_H2C2"/>
    <property type="match status" value="1"/>
</dbReference>
<comment type="caution">
    <text evidence="2">The sequence shown here is derived from an EMBL/GenBank/DDBJ whole genome shotgun (WGS) entry which is preliminary data.</text>
</comment>
<protein>
    <recommendedName>
        <fullName evidence="1">Integrase catalytic domain-containing protein</fullName>
    </recommendedName>
</protein>
<dbReference type="AlphaFoldDB" id="A0AAE1GIR9"/>
<dbReference type="Gene3D" id="3.30.420.10">
    <property type="entry name" value="Ribonuclease H-like superfamily/Ribonuclease H"/>
    <property type="match status" value="1"/>
</dbReference>
<dbReference type="Gene3D" id="1.10.340.70">
    <property type="match status" value="1"/>
</dbReference>
<evidence type="ECO:0000313" key="2">
    <source>
        <dbReference type="EMBL" id="KAK3892562.1"/>
    </source>
</evidence>
<dbReference type="Proteomes" id="UP001286313">
    <property type="component" value="Unassembled WGS sequence"/>
</dbReference>
<dbReference type="Pfam" id="PF18701">
    <property type="entry name" value="DUF5641"/>
    <property type="match status" value="1"/>
</dbReference>
<feature type="domain" description="Integrase catalytic" evidence="1">
    <location>
        <begin position="112"/>
        <end position="299"/>
    </location>
</feature>
<organism evidence="2 3">
    <name type="scientific">Petrolisthes cinctipes</name>
    <name type="common">Flat porcelain crab</name>
    <dbReference type="NCBI Taxonomy" id="88211"/>
    <lineage>
        <taxon>Eukaryota</taxon>
        <taxon>Metazoa</taxon>
        <taxon>Ecdysozoa</taxon>
        <taxon>Arthropoda</taxon>
        <taxon>Crustacea</taxon>
        <taxon>Multicrustacea</taxon>
        <taxon>Malacostraca</taxon>
        <taxon>Eumalacostraca</taxon>
        <taxon>Eucarida</taxon>
        <taxon>Decapoda</taxon>
        <taxon>Pleocyemata</taxon>
        <taxon>Anomura</taxon>
        <taxon>Galatheoidea</taxon>
        <taxon>Porcellanidae</taxon>
        <taxon>Petrolisthes</taxon>
    </lineage>
</organism>
<dbReference type="InterPro" id="IPR041588">
    <property type="entry name" value="Integrase_H2C2"/>
</dbReference>
<gene>
    <name evidence="2" type="ORF">Pcinc_003539</name>
</gene>
<dbReference type="SUPFAM" id="SSF53098">
    <property type="entry name" value="Ribonuclease H-like"/>
    <property type="match status" value="1"/>
</dbReference>
<dbReference type="InterPro" id="IPR040676">
    <property type="entry name" value="DUF5641"/>
</dbReference>
<name>A0AAE1GIR9_PETCI</name>
<accession>A0AAE1GIR9</accession>
<dbReference type="InterPro" id="IPR001584">
    <property type="entry name" value="Integrase_cat-core"/>
</dbReference>
<dbReference type="GO" id="GO:0015074">
    <property type="term" value="P:DNA integration"/>
    <property type="evidence" value="ECO:0007669"/>
    <property type="project" value="InterPro"/>
</dbReference>
<dbReference type="EMBL" id="JAWQEG010000251">
    <property type="protein sequence ID" value="KAK3892562.1"/>
    <property type="molecule type" value="Genomic_DNA"/>
</dbReference>
<evidence type="ECO:0000259" key="1">
    <source>
        <dbReference type="PROSITE" id="PS50994"/>
    </source>
</evidence>
<dbReference type="InterPro" id="IPR012337">
    <property type="entry name" value="RNaseH-like_sf"/>
</dbReference>
<dbReference type="PROSITE" id="PS50994">
    <property type="entry name" value="INTEGRASE"/>
    <property type="match status" value="1"/>
</dbReference>
<dbReference type="GO" id="GO:0003676">
    <property type="term" value="F:nucleic acid binding"/>
    <property type="evidence" value="ECO:0007669"/>
    <property type="project" value="InterPro"/>
</dbReference>
<sequence>MTGLEKLCPKKSTTGLLLVGGRLNNLNEENYTKHQLIVPHEHPAAKLIIEDLHKKLGHAGVERVLAESRRLYWILKGRKLVKKTVHQCITCKKLRGKTEVQQMADLPASRVTPYEPPFTRVGVDYFGPFMVKRARSKVKRYGCIFTCLSIRAVHIEVSYTLDTDSFINALERFIARRGEPKEIWSDNGTNFVGAQRELHRSIKDWNQNQIHEHLLKREITWKFNPPEASHMGGVWERQIRTVRAVLAGVIKQQTLDDESLVTLIAVVESIINGMPITKLSDDPRDDIPLTPNHILRLGTGQILPAGKFETGDMYRRRWKQVQYLADIFWHRWLREYLPTLQERQKWMKPKRNVMKGDLILVKQDNYPRNQWPLGLVTETYTSPDGLVRSITIRTAKGTYTRPITKICVLEGAATKLCD</sequence>
<dbReference type="PANTHER" id="PTHR47331">
    <property type="entry name" value="PHD-TYPE DOMAIN-CONTAINING PROTEIN"/>
    <property type="match status" value="1"/>
</dbReference>
<proteinExistence type="predicted"/>
<dbReference type="PANTHER" id="PTHR47331:SF1">
    <property type="entry name" value="GAG-LIKE PROTEIN"/>
    <property type="match status" value="1"/>
</dbReference>
<reference evidence="2" key="1">
    <citation type="submission" date="2023-10" db="EMBL/GenBank/DDBJ databases">
        <title>Genome assemblies of two species of porcelain crab, Petrolisthes cinctipes and Petrolisthes manimaculis (Anomura: Porcellanidae).</title>
        <authorList>
            <person name="Angst P."/>
        </authorList>
    </citation>
    <scope>NUCLEOTIDE SEQUENCE</scope>
    <source>
        <strain evidence="2">PB745_01</strain>
        <tissue evidence="2">Gill</tissue>
    </source>
</reference>
<keyword evidence="3" id="KW-1185">Reference proteome</keyword>
<dbReference type="InterPro" id="IPR036397">
    <property type="entry name" value="RNaseH_sf"/>
</dbReference>
<evidence type="ECO:0000313" key="3">
    <source>
        <dbReference type="Proteomes" id="UP001286313"/>
    </source>
</evidence>